<evidence type="ECO:0000313" key="9">
    <source>
        <dbReference type="Proteomes" id="UP000886891"/>
    </source>
</evidence>
<dbReference type="InterPro" id="IPR023364">
    <property type="entry name" value="Trans_sialidase_dom3"/>
</dbReference>
<dbReference type="EC" id="3.2.1.18" evidence="3"/>
<gene>
    <name evidence="8" type="ORF">IAB14_04710</name>
</gene>
<dbReference type="PANTHER" id="PTHR10628">
    <property type="entry name" value="SIALIDASE"/>
    <property type="match status" value="1"/>
</dbReference>
<dbReference type="Proteomes" id="UP000886891">
    <property type="component" value="Unassembled WGS sequence"/>
</dbReference>
<keyword evidence="5" id="KW-0472">Membrane</keyword>
<dbReference type="SUPFAM" id="SSF50939">
    <property type="entry name" value="Sialidases"/>
    <property type="match status" value="1"/>
</dbReference>
<reference evidence="8" key="1">
    <citation type="submission" date="2020-10" db="EMBL/GenBank/DDBJ databases">
        <authorList>
            <person name="Gilroy R."/>
        </authorList>
    </citation>
    <scope>NUCLEOTIDE SEQUENCE</scope>
    <source>
        <strain evidence="8">23406</strain>
    </source>
</reference>
<evidence type="ECO:0000256" key="5">
    <source>
        <dbReference type="SAM" id="Phobius"/>
    </source>
</evidence>
<keyword evidence="5" id="KW-1133">Transmembrane helix</keyword>
<feature type="transmembrane region" description="Helical" evidence="5">
    <location>
        <begin position="524"/>
        <end position="548"/>
    </location>
</feature>
<dbReference type="GO" id="GO:0009313">
    <property type="term" value="P:oligosaccharide catabolic process"/>
    <property type="evidence" value="ECO:0007669"/>
    <property type="project" value="TreeGrafter"/>
</dbReference>
<dbReference type="Gene3D" id="2.40.220.10">
    <property type="entry name" value="Intramolecular Trans-sialidase, Domain 3"/>
    <property type="match status" value="1"/>
</dbReference>
<comment type="similarity">
    <text evidence="2">Belongs to the glycosyl hydrolase 33 family.</text>
</comment>
<dbReference type="GO" id="GO:0004308">
    <property type="term" value="F:exo-alpha-sialidase activity"/>
    <property type="evidence" value="ECO:0007669"/>
    <property type="project" value="UniProtKB-EC"/>
</dbReference>
<evidence type="ECO:0000313" key="8">
    <source>
        <dbReference type="EMBL" id="HIV00393.1"/>
    </source>
</evidence>
<dbReference type="GO" id="GO:0016020">
    <property type="term" value="C:membrane"/>
    <property type="evidence" value="ECO:0007669"/>
    <property type="project" value="TreeGrafter"/>
</dbReference>
<feature type="chain" id="PRO_5039351535" description="exo-alpha-sialidase" evidence="6">
    <location>
        <begin position="24"/>
        <end position="560"/>
    </location>
</feature>
<keyword evidence="6" id="KW-0732">Signal</keyword>
<evidence type="ECO:0000256" key="2">
    <source>
        <dbReference type="ARBA" id="ARBA00009348"/>
    </source>
</evidence>
<dbReference type="Gene3D" id="2.120.10.10">
    <property type="match status" value="1"/>
</dbReference>
<evidence type="ECO:0000256" key="6">
    <source>
        <dbReference type="SAM" id="SignalP"/>
    </source>
</evidence>
<dbReference type="InterPro" id="IPR026856">
    <property type="entry name" value="Sialidase_fam"/>
</dbReference>
<dbReference type="AlphaFoldDB" id="A0A9D1ND92"/>
<organism evidence="8 9">
    <name type="scientific">Candidatus Stercoripulliclostridium merdipullorum</name>
    <dbReference type="NCBI Taxonomy" id="2840952"/>
    <lineage>
        <taxon>Bacteria</taxon>
        <taxon>Bacillati</taxon>
        <taxon>Bacillota</taxon>
        <taxon>Clostridia</taxon>
        <taxon>Eubacteriales</taxon>
        <taxon>Candidatus Stercoripulliclostridium</taxon>
    </lineage>
</organism>
<feature type="region of interest" description="Disordered" evidence="4">
    <location>
        <begin position="50"/>
        <end position="70"/>
    </location>
</feature>
<dbReference type="PANTHER" id="PTHR10628:SF30">
    <property type="entry name" value="EXO-ALPHA-SIALIDASE"/>
    <property type="match status" value="1"/>
</dbReference>
<dbReference type="Pfam" id="PF13088">
    <property type="entry name" value="BNR_2"/>
    <property type="match status" value="1"/>
</dbReference>
<comment type="catalytic activity">
    <reaction evidence="1">
        <text>Hydrolysis of alpha-(2-&gt;3)-, alpha-(2-&gt;6)-, alpha-(2-&gt;8)- glycosidic linkages of terminal sialic acid residues in oligosaccharides, glycoproteins, glycolipids, colominic acid and synthetic substrates.</text>
        <dbReference type="EC" id="3.2.1.18"/>
    </reaction>
</comment>
<proteinExistence type="inferred from homology"/>
<feature type="domain" description="Sialidase" evidence="7">
    <location>
        <begin position="283"/>
        <end position="423"/>
    </location>
</feature>
<dbReference type="EMBL" id="DVOH01000036">
    <property type="protein sequence ID" value="HIV00393.1"/>
    <property type="molecule type" value="Genomic_DNA"/>
</dbReference>
<evidence type="ECO:0000259" key="7">
    <source>
        <dbReference type="Pfam" id="PF13088"/>
    </source>
</evidence>
<dbReference type="InterPro" id="IPR011040">
    <property type="entry name" value="Sialidase"/>
</dbReference>
<reference evidence="8" key="2">
    <citation type="journal article" date="2021" name="PeerJ">
        <title>Extensive microbial diversity within the chicken gut microbiome revealed by metagenomics and culture.</title>
        <authorList>
            <person name="Gilroy R."/>
            <person name="Ravi A."/>
            <person name="Getino M."/>
            <person name="Pursley I."/>
            <person name="Horton D.L."/>
            <person name="Alikhan N.F."/>
            <person name="Baker D."/>
            <person name="Gharbi K."/>
            <person name="Hall N."/>
            <person name="Watson M."/>
            <person name="Adriaenssens E.M."/>
            <person name="Foster-Nyarko E."/>
            <person name="Jarju S."/>
            <person name="Secka A."/>
            <person name="Antonio M."/>
            <person name="Oren A."/>
            <person name="Chaudhuri R.R."/>
            <person name="La Ragione R."/>
            <person name="Hildebrand F."/>
            <person name="Pallen M.J."/>
        </authorList>
    </citation>
    <scope>NUCLEOTIDE SEQUENCE</scope>
    <source>
        <strain evidence="8">23406</strain>
    </source>
</reference>
<dbReference type="PROSITE" id="PS51257">
    <property type="entry name" value="PROKAR_LIPOPROTEIN"/>
    <property type="match status" value="1"/>
</dbReference>
<evidence type="ECO:0000256" key="1">
    <source>
        <dbReference type="ARBA" id="ARBA00000427"/>
    </source>
</evidence>
<feature type="compositionally biased region" description="Polar residues" evidence="4">
    <location>
        <begin position="54"/>
        <end position="63"/>
    </location>
</feature>
<protein>
    <recommendedName>
        <fullName evidence="3">exo-alpha-sialidase</fullName>
        <ecNumber evidence="3">3.2.1.18</ecNumber>
    </recommendedName>
</protein>
<evidence type="ECO:0000256" key="4">
    <source>
        <dbReference type="SAM" id="MobiDB-lite"/>
    </source>
</evidence>
<dbReference type="GO" id="GO:0005737">
    <property type="term" value="C:cytoplasm"/>
    <property type="evidence" value="ECO:0007669"/>
    <property type="project" value="TreeGrafter"/>
</dbReference>
<name>A0A9D1ND92_9FIRM</name>
<dbReference type="CDD" id="cd15482">
    <property type="entry name" value="Sialidase_non-viral"/>
    <property type="match status" value="1"/>
</dbReference>
<evidence type="ECO:0000256" key="3">
    <source>
        <dbReference type="ARBA" id="ARBA00012733"/>
    </source>
</evidence>
<keyword evidence="5" id="KW-0812">Transmembrane</keyword>
<dbReference type="InterPro" id="IPR036278">
    <property type="entry name" value="Sialidase_sf"/>
</dbReference>
<dbReference type="GO" id="GO:0006689">
    <property type="term" value="P:ganglioside catabolic process"/>
    <property type="evidence" value="ECO:0007669"/>
    <property type="project" value="TreeGrafter"/>
</dbReference>
<feature type="signal peptide" evidence="6">
    <location>
        <begin position="1"/>
        <end position="23"/>
    </location>
</feature>
<sequence length="560" mass="62043">MSKSVRAISVSLLILTLLSTLFACGTMSAAAASRELSAARQVLSDGDSVLKAGSPQTGATNDQPFPEGAGGSRNFRIPAFTVLQDGSLFAAADARYATTGDGGGLDIITAVSNDNGKTWNQNFAIWYPDSEGYAGNQATTAIDSLVVQGKDGTIFVIADMNPTGVTTMGGFTMPGYGTGYMEIDGIERLALTDDYAETNDNPDQTAYPYYMGDFSEGYARVYRTADRTPSDWVLDVWWNLYRITPSGDYQPLRQTQVNNPAQTIQQNVFYKDSVLHVYNTGYLMLTVSRDGGRTWHPEVLNPAIKRDDESALLVSPGKGTVTKDGTILIPFYNWYTDQTTLTQNASFIWSKDNGKTWHRTADTHNANDVNWVSESEIVELYNGTLRMFVRNETGYLTYIDATWSERDDNYIWSDPQITSVKITSECKLTAITHSQTIDGKLAVMIAAPTLFRRENGMIFTFLVDKDNSMKPAYRYRINRGVFGYSCMDELPDGSIGILYETEPGKMLYRSIALEDVIARRYIDMMMVIILCPTIGGIVLIAGITLIAIKIYKKKKRITTL</sequence>
<accession>A0A9D1ND92</accession>
<comment type="caution">
    <text evidence="8">The sequence shown here is derived from an EMBL/GenBank/DDBJ whole genome shotgun (WGS) entry which is preliminary data.</text>
</comment>